<protein>
    <recommendedName>
        <fullName evidence="3">DUF982 domain-containing protein</fullName>
    </recommendedName>
</protein>
<name>A0ABV2HV61_9HYPH</name>
<organism evidence="1 2">
    <name type="scientific">Mesorhizobium shonense</name>
    <dbReference type="NCBI Taxonomy" id="1209948"/>
    <lineage>
        <taxon>Bacteria</taxon>
        <taxon>Pseudomonadati</taxon>
        <taxon>Pseudomonadota</taxon>
        <taxon>Alphaproteobacteria</taxon>
        <taxon>Hyphomicrobiales</taxon>
        <taxon>Phyllobacteriaceae</taxon>
        <taxon>Mesorhizobium</taxon>
    </lineage>
</organism>
<accession>A0ABV2HV61</accession>
<gene>
    <name evidence="1" type="ORF">ABID26_003908</name>
</gene>
<dbReference type="Proteomes" id="UP001549036">
    <property type="component" value="Unassembled WGS sequence"/>
</dbReference>
<evidence type="ECO:0000313" key="1">
    <source>
        <dbReference type="EMBL" id="MET3594500.1"/>
    </source>
</evidence>
<comment type="caution">
    <text evidence="1">The sequence shown here is derived from an EMBL/GenBank/DDBJ whole genome shotgun (WGS) entry which is preliminary data.</text>
</comment>
<evidence type="ECO:0008006" key="3">
    <source>
        <dbReference type="Google" id="ProtNLM"/>
    </source>
</evidence>
<reference evidence="1 2" key="1">
    <citation type="submission" date="2024-06" db="EMBL/GenBank/DDBJ databases">
        <title>Genomic Encyclopedia of Type Strains, Phase IV (KMG-IV): sequencing the most valuable type-strain genomes for metagenomic binning, comparative biology and taxonomic classification.</title>
        <authorList>
            <person name="Goeker M."/>
        </authorList>
    </citation>
    <scope>NUCLEOTIDE SEQUENCE [LARGE SCALE GENOMIC DNA]</scope>
    <source>
        <strain evidence="1 2">DSM 29846</strain>
    </source>
</reference>
<sequence>MVKTHEPVPAAHHSFVGGGTMVVASIIDAKKALGGRRKSKDVPSFARAARLVDDAVAGICRPAIAFAAFKKAAAEQGLLEPAGPSTALSMLDQLWSGDGKGRPK</sequence>
<proteinExistence type="predicted"/>
<keyword evidence="2" id="KW-1185">Reference proteome</keyword>
<dbReference type="Gene3D" id="6.10.250.730">
    <property type="match status" value="1"/>
</dbReference>
<evidence type="ECO:0000313" key="2">
    <source>
        <dbReference type="Proteomes" id="UP001549036"/>
    </source>
</evidence>
<dbReference type="EMBL" id="JBEPLM010000007">
    <property type="protein sequence ID" value="MET3594500.1"/>
    <property type="molecule type" value="Genomic_DNA"/>
</dbReference>
<dbReference type="RefSeq" id="WP_292374165.1">
    <property type="nucleotide sequence ID" value="NZ_JBEPLM010000007.1"/>
</dbReference>